<name>A0A8H3X634_GIGMA</name>
<protein>
    <submittedName>
        <fullName evidence="2">Uncharacterized protein</fullName>
    </submittedName>
</protein>
<feature type="region of interest" description="Disordered" evidence="1">
    <location>
        <begin position="38"/>
        <end position="78"/>
    </location>
</feature>
<proteinExistence type="predicted"/>
<organism evidence="2 3">
    <name type="scientific">Gigaspora margarita</name>
    <dbReference type="NCBI Taxonomy" id="4874"/>
    <lineage>
        <taxon>Eukaryota</taxon>
        <taxon>Fungi</taxon>
        <taxon>Fungi incertae sedis</taxon>
        <taxon>Mucoromycota</taxon>
        <taxon>Glomeromycotina</taxon>
        <taxon>Glomeromycetes</taxon>
        <taxon>Diversisporales</taxon>
        <taxon>Gigasporaceae</taxon>
        <taxon>Gigaspora</taxon>
    </lineage>
</organism>
<reference evidence="2 3" key="1">
    <citation type="journal article" date="2019" name="Environ. Microbiol.">
        <title>At the nexus of three kingdoms: the genome of the mycorrhizal fungus Gigaspora margarita provides insights into plant, endobacterial and fungal interactions.</title>
        <authorList>
            <person name="Venice F."/>
            <person name="Ghignone S."/>
            <person name="Salvioli di Fossalunga A."/>
            <person name="Amselem J."/>
            <person name="Novero M."/>
            <person name="Xianan X."/>
            <person name="Sedzielewska Toro K."/>
            <person name="Morin E."/>
            <person name="Lipzen A."/>
            <person name="Grigoriev I.V."/>
            <person name="Henrissat B."/>
            <person name="Martin F.M."/>
            <person name="Bonfante P."/>
        </authorList>
    </citation>
    <scope>NUCLEOTIDE SEQUENCE [LARGE SCALE GENOMIC DNA]</scope>
    <source>
        <strain evidence="2 3">BEG34</strain>
    </source>
</reference>
<gene>
    <name evidence="2" type="ORF">F8M41_007192</name>
</gene>
<evidence type="ECO:0000313" key="3">
    <source>
        <dbReference type="Proteomes" id="UP000439903"/>
    </source>
</evidence>
<dbReference type="OrthoDB" id="2436115at2759"/>
<keyword evidence="3" id="KW-1185">Reference proteome</keyword>
<evidence type="ECO:0000313" key="2">
    <source>
        <dbReference type="EMBL" id="KAF0419085.1"/>
    </source>
</evidence>
<dbReference type="Proteomes" id="UP000439903">
    <property type="component" value="Unassembled WGS sequence"/>
</dbReference>
<evidence type="ECO:0000256" key="1">
    <source>
        <dbReference type="SAM" id="MobiDB-lite"/>
    </source>
</evidence>
<accession>A0A8H3X634</accession>
<sequence length="370" mass="42776">MAKLEHKKLTGYECKVRAYLDSQEYLIRKSPAEEVSPIITSPSNLRDRTNEPSGSAEEVITPLPDLRNSTPPLFDSSRVNSFDDHNKELAEVEDGSTEAPPVMFYSFRLLYYAYKFISNQHFPLKSNDRYESDAEIAREGDNNPFIAQTKEDSTKNKFVLSWSYAIVNVAINNVSEKDWLTQDGYNISIDFRKFQAESIKKLEINLTLSYAKEIDTILCLSSIMYCNELKPEYVECSEKTWNGARPRSLIPKELPTVANLVIIEYSRHLNDKQSLNTKWRNNWAKGNTLLTDEDKGIFDCVQIVSRNFFTYLSSVSYNKNKKLDEDMFIHRYCHQILEEIFNQTKLLLVWANGESESSNERRLLDGHNHG</sequence>
<dbReference type="EMBL" id="WTPW01001715">
    <property type="protein sequence ID" value="KAF0419085.1"/>
    <property type="molecule type" value="Genomic_DNA"/>
</dbReference>
<dbReference type="AlphaFoldDB" id="A0A8H3X634"/>
<comment type="caution">
    <text evidence="2">The sequence shown here is derived from an EMBL/GenBank/DDBJ whole genome shotgun (WGS) entry which is preliminary data.</text>
</comment>